<keyword evidence="2" id="KW-0472">Membrane</keyword>
<feature type="transmembrane region" description="Helical" evidence="2">
    <location>
        <begin position="41"/>
        <end position="61"/>
    </location>
</feature>
<sequence length="143" mass="15306">MKRYGAASWGLPVAGVLMAAGCGLVWLGVRSGGAKVDVGAAAAGGALSLLGLSLVVLTAWVRVNRDAADMKLHKYGCPKCGYQPHVNDIEVGQPIPCPMCDQPIYEKPGLPASRPRHHWRRHQPTTADTKAPATFRVRRGDVR</sequence>
<dbReference type="PROSITE" id="PS51257">
    <property type="entry name" value="PROKAR_LIPOPROTEIN"/>
    <property type="match status" value="1"/>
</dbReference>
<dbReference type="AlphaFoldDB" id="A0A0F9QK56"/>
<organism evidence="3">
    <name type="scientific">marine sediment metagenome</name>
    <dbReference type="NCBI Taxonomy" id="412755"/>
    <lineage>
        <taxon>unclassified sequences</taxon>
        <taxon>metagenomes</taxon>
        <taxon>ecological metagenomes</taxon>
    </lineage>
</organism>
<proteinExistence type="predicted"/>
<evidence type="ECO:0000256" key="1">
    <source>
        <dbReference type="SAM" id="MobiDB-lite"/>
    </source>
</evidence>
<reference evidence="3" key="1">
    <citation type="journal article" date="2015" name="Nature">
        <title>Complex archaea that bridge the gap between prokaryotes and eukaryotes.</title>
        <authorList>
            <person name="Spang A."/>
            <person name="Saw J.H."/>
            <person name="Jorgensen S.L."/>
            <person name="Zaremba-Niedzwiedzka K."/>
            <person name="Martijn J."/>
            <person name="Lind A.E."/>
            <person name="van Eijk R."/>
            <person name="Schleper C."/>
            <person name="Guy L."/>
            <person name="Ettema T.J."/>
        </authorList>
    </citation>
    <scope>NUCLEOTIDE SEQUENCE</scope>
</reference>
<evidence type="ECO:0000256" key="2">
    <source>
        <dbReference type="SAM" id="Phobius"/>
    </source>
</evidence>
<comment type="caution">
    <text evidence="3">The sequence shown here is derived from an EMBL/GenBank/DDBJ whole genome shotgun (WGS) entry which is preliminary data.</text>
</comment>
<protein>
    <submittedName>
        <fullName evidence="3">Uncharacterized protein</fullName>
    </submittedName>
</protein>
<feature type="compositionally biased region" description="Basic residues" evidence="1">
    <location>
        <begin position="114"/>
        <end position="123"/>
    </location>
</feature>
<dbReference type="EMBL" id="LAZR01001447">
    <property type="protein sequence ID" value="KKN44495.1"/>
    <property type="molecule type" value="Genomic_DNA"/>
</dbReference>
<accession>A0A0F9QK56</accession>
<name>A0A0F9QK56_9ZZZZ</name>
<gene>
    <name evidence="3" type="ORF">LCGC14_0692560</name>
</gene>
<keyword evidence="2" id="KW-0812">Transmembrane</keyword>
<keyword evidence="2" id="KW-1133">Transmembrane helix</keyword>
<evidence type="ECO:0000313" key="3">
    <source>
        <dbReference type="EMBL" id="KKN44495.1"/>
    </source>
</evidence>
<feature type="transmembrane region" description="Helical" evidence="2">
    <location>
        <begin position="7"/>
        <end position="29"/>
    </location>
</feature>
<feature type="region of interest" description="Disordered" evidence="1">
    <location>
        <begin position="111"/>
        <end position="132"/>
    </location>
</feature>